<name>B6ANK2_9BACT</name>
<proteinExistence type="predicted"/>
<dbReference type="EMBL" id="DS995260">
    <property type="protein sequence ID" value="EDZ39041.1"/>
    <property type="molecule type" value="Genomic_DNA"/>
</dbReference>
<reference evidence="1" key="2">
    <citation type="journal article" date="2008" name="PLoS Biol.">
        <title>Population genomic analysis of strain variation in Leptospirillum group II bacteria involved in acid mine drainage formation.</title>
        <authorList>
            <person name="Simmons S.L."/>
            <person name="Dibartolo G."/>
            <person name="Denef V.J."/>
            <person name="Goltsman D.S."/>
            <person name="Thelen M.P."/>
            <person name="Banfield J.F."/>
        </authorList>
    </citation>
    <scope>NUCLEOTIDE SEQUENCE [LARGE SCALE GENOMIC DNA]</scope>
</reference>
<organism evidence="1">
    <name type="scientific">Leptospirillum sp. Group II '5-way CG'</name>
    <dbReference type="NCBI Taxonomy" id="419541"/>
    <lineage>
        <taxon>Bacteria</taxon>
        <taxon>Pseudomonadati</taxon>
        <taxon>Nitrospirota</taxon>
        <taxon>Nitrospiria</taxon>
        <taxon>Nitrospirales</taxon>
        <taxon>Nitrospiraceae</taxon>
        <taxon>Leptospirillum</taxon>
    </lineage>
</organism>
<accession>B6ANK2</accession>
<dbReference type="AlphaFoldDB" id="B6ANK2"/>
<reference evidence="1" key="1">
    <citation type="journal article" date="2004" name="Nature">
        <title>Community structure and metabolism through reconstruction of microbial genomes from the environment.</title>
        <authorList>
            <person name="Tyson G.W."/>
            <person name="Chapman J."/>
            <person name="Hugenholtz P."/>
            <person name="Allen E.E."/>
            <person name="Ram R.J."/>
            <person name="Richardson P.M."/>
            <person name="Solovyev V.V."/>
            <person name="Rubin E.M."/>
            <person name="Rokhsar D.S."/>
            <person name="Banfield J.F."/>
        </authorList>
    </citation>
    <scope>NUCLEOTIDE SEQUENCE [LARGE SCALE GENOMIC DNA]</scope>
</reference>
<evidence type="ECO:0000313" key="1">
    <source>
        <dbReference type="EMBL" id="EDZ39041.1"/>
    </source>
</evidence>
<sequence length="89" mass="10335">MRPNEEIRGGFHLCMKDEHVDLVLHAAAKALSEFYEGSYEYKNLDDGWVGIRVFLNPDPVEKIAGPERRGHAIKKLIVDFEKQEFSFER</sequence>
<gene>
    <name evidence="1" type="ORF">CGL2_11276209</name>
</gene>
<protein>
    <submittedName>
        <fullName evidence="1">Uncharacterized protein</fullName>
    </submittedName>
</protein>